<proteinExistence type="predicted"/>
<accession>C0CS57</accession>
<dbReference type="EMBL" id="ACBZ01000199">
    <property type="protein sequence ID" value="EEG47387.1"/>
    <property type="molecule type" value="Genomic_DNA"/>
</dbReference>
<gene>
    <name evidence="1" type="ORF">RUMHYD_03724</name>
</gene>
<comment type="caution">
    <text evidence="1">The sequence shown here is derived from an EMBL/GenBank/DDBJ whole genome shotgun (WGS) entry which is preliminary data.</text>
</comment>
<protein>
    <submittedName>
        <fullName evidence="1">Uncharacterized protein</fullName>
    </submittedName>
</protein>
<dbReference type="HOGENOM" id="CLU_3285695_0_0_9"/>
<dbReference type="AlphaFoldDB" id="C0CS57"/>
<evidence type="ECO:0000313" key="1">
    <source>
        <dbReference type="EMBL" id="EEG47387.1"/>
    </source>
</evidence>
<sequence>MLYIKVNYIDKDGNLEVAKDQGKVTGSIGLMVCGNGLAIL</sequence>
<dbReference type="Proteomes" id="UP000003100">
    <property type="component" value="Unassembled WGS sequence"/>
</dbReference>
<evidence type="ECO:0000313" key="2">
    <source>
        <dbReference type="Proteomes" id="UP000003100"/>
    </source>
</evidence>
<keyword evidence="2" id="KW-1185">Reference proteome</keyword>
<reference evidence="1 2" key="2">
    <citation type="submission" date="2009-02" db="EMBL/GenBank/DDBJ databases">
        <title>Draft genome sequence of Blautia hydrogenotrophica DSM 10507 (Ruminococcus hydrogenotrophicus DSM 10507).</title>
        <authorList>
            <person name="Sudarsanam P."/>
            <person name="Ley R."/>
            <person name="Guruge J."/>
            <person name="Turnbaugh P.J."/>
            <person name="Mahowald M."/>
            <person name="Liep D."/>
            <person name="Gordon J."/>
        </authorList>
    </citation>
    <scope>NUCLEOTIDE SEQUENCE [LARGE SCALE GENOMIC DNA]</scope>
    <source>
        <strain evidence="2">DSM 10507 / JCM 14656 / S5a33</strain>
    </source>
</reference>
<name>C0CS57_BLAHS</name>
<dbReference type="PATRIC" id="fig|476272.21.peg.404"/>
<reference evidence="1 2" key="1">
    <citation type="submission" date="2009-01" db="EMBL/GenBank/DDBJ databases">
        <authorList>
            <person name="Fulton L."/>
            <person name="Clifton S."/>
            <person name="Fulton B."/>
            <person name="Xu J."/>
            <person name="Minx P."/>
            <person name="Pepin K.H."/>
            <person name="Johnson M."/>
            <person name="Bhonagiri V."/>
            <person name="Nash W.E."/>
            <person name="Mardis E.R."/>
            <person name="Wilson R.K."/>
        </authorList>
    </citation>
    <scope>NUCLEOTIDE SEQUENCE [LARGE SCALE GENOMIC DNA]</scope>
    <source>
        <strain evidence="2">DSM 10507 / JCM 14656 / S5a33</strain>
    </source>
</reference>
<organism evidence="1 2">
    <name type="scientific">Blautia hydrogenotrophica (strain DSM 10507 / JCM 14656 / S5a33)</name>
    <name type="common">Ruminococcus hydrogenotrophicus</name>
    <dbReference type="NCBI Taxonomy" id="476272"/>
    <lineage>
        <taxon>Bacteria</taxon>
        <taxon>Bacillati</taxon>
        <taxon>Bacillota</taxon>
        <taxon>Clostridia</taxon>
        <taxon>Lachnospirales</taxon>
        <taxon>Lachnospiraceae</taxon>
        <taxon>Blautia</taxon>
    </lineage>
</organism>